<dbReference type="Pfam" id="PF00535">
    <property type="entry name" value="Glycos_transf_2"/>
    <property type="match status" value="1"/>
</dbReference>
<name>A0ABZ3IGY4_9FIRM</name>
<accession>A0ABZ3IGY4</accession>
<evidence type="ECO:0000256" key="2">
    <source>
        <dbReference type="ARBA" id="ARBA00022679"/>
    </source>
</evidence>
<evidence type="ECO:0000313" key="4">
    <source>
        <dbReference type="EMBL" id="XFO64941.1"/>
    </source>
</evidence>
<dbReference type="InterPro" id="IPR001173">
    <property type="entry name" value="Glyco_trans_2-like"/>
</dbReference>
<dbReference type="InterPro" id="IPR029044">
    <property type="entry name" value="Nucleotide-diphossugar_trans"/>
</dbReference>
<sequence>MPKISVVVPVYQAENYLRKCVESILNQSFSDFELILVDDGSPDKSPIMCDEYMQKDPRVRVIHQKNEGVSAARNTGIYNAEGDYLVFIDSDDYVSAFYLEELYKGCTIGADIAICGYYAVVSPKCTLTTCIAYSLPHGYSGTVKEIFKHIIGSDLLYSPWNKLFKTKVLRDNHIVFDKTMNLGEDLCFNIAYLYYCERCYICNLPLYFYVKQNSTLSKNVSIDYFDVQKRLYETIKEFIEKKDINYDLHDRIERMLNDIVSTLVNFPLQEKDIINQKLHEILEDNLTRKYITDAQQKRTKSILYYVLKSRSIYLILLYFKLKNRVRRILQRRDSYEFSKAFDFLCNNRV</sequence>
<dbReference type="Proteomes" id="UP000216752">
    <property type="component" value="Chromosome"/>
</dbReference>
<evidence type="ECO:0000256" key="1">
    <source>
        <dbReference type="ARBA" id="ARBA00022676"/>
    </source>
</evidence>
<evidence type="ECO:0000313" key="5">
    <source>
        <dbReference type="Proteomes" id="UP000216752"/>
    </source>
</evidence>
<keyword evidence="2 4" id="KW-0808">Transferase</keyword>
<reference evidence="4" key="1">
    <citation type="submission" date="2024-05" db="EMBL/GenBank/DDBJ databases">
        <title>Isolation and characterization of Sporomusa carbonis sp. nov., a carboxydotrophic hydrogenogen in the genus of Sporomusa isolated from a charcoal burning pile.</title>
        <authorList>
            <person name="Boeer T."/>
            <person name="Rosenbaum F."/>
            <person name="Eysell L."/>
            <person name="Mueller V."/>
            <person name="Daniel R."/>
            <person name="Poehlein A."/>
        </authorList>
    </citation>
    <scope>NUCLEOTIDE SEQUENCE [LARGE SCALE GENOMIC DNA]</scope>
    <source>
        <strain evidence="4">DSM 10669</strain>
    </source>
</reference>
<evidence type="ECO:0000259" key="3">
    <source>
        <dbReference type="Pfam" id="PF00535"/>
    </source>
</evidence>
<dbReference type="RefSeq" id="WP_094603513.1">
    <property type="nucleotide sequence ID" value="NZ_CP155573.1"/>
</dbReference>
<gene>
    <name evidence="4" type="primary">epsJ_2</name>
    <name evidence="4" type="ORF">SPSIL_010500</name>
</gene>
<keyword evidence="1 4" id="KW-0328">Glycosyltransferase</keyword>
<proteinExistence type="predicted"/>
<dbReference type="Gene3D" id="3.90.550.10">
    <property type="entry name" value="Spore Coat Polysaccharide Biosynthesis Protein SpsA, Chain A"/>
    <property type="match status" value="1"/>
</dbReference>
<keyword evidence="5" id="KW-1185">Reference proteome</keyword>
<organism evidence="4 5">
    <name type="scientific">Sporomusa silvacetica DSM 10669</name>
    <dbReference type="NCBI Taxonomy" id="1123289"/>
    <lineage>
        <taxon>Bacteria</taxon>
        <taxon>Bacillati</taxon>
        <taxon>Bacillota</taxon>
        <taxon>Negativicutes</taxon>
        <taxon>Selenomonadales</taxon>
        <taxon>Sporomusaceae</taxon>
        <taxon>Sporomusa</taxon>
    </lineage>
</organism>
<dbReference type="SUPFAM" id="SSF53448">
    <property type="entry name" value="Nucleotide-diphospho-sugar transferases"/>
    <property type="match status" value="1"/>
</dbReference>
<dbReference type="CDD" id="cd00761">
    <property type="entry name" value="Glyco_tranf_GTA_type"/>
    <property type="match status" value="1"/>
</dbReference>
<dbReference type="PANTHER" id="PTHR22916">
    <property type="entry name" value="GLYCOSYLTRANSFERASE"/>
    <property type="match status" value="1"/>
</dbReference>
<dbReference type="PANTHER" id="PTHR22916:SF51">
    <property type="entry name" value="GLYCOSYLTRANSFERASE EPSH-RELATED"/>
    <property type="match status" value="1"/>
</dbReference>
<dbReference type="EMBL" id="CP155573">
    <property type="protein sequence ID" value="XFO64941.1"/>
    <property type="molecule type" value="Genomic_DNA"/>
</dbReference>
<dbReference type="GO" id="GO:0016757">
    <property type="term" value="F:glycosyltransferase activity"/>
    <property type="evidence" value="ECO:0007669"/>
    <property type="project" value="UniProtKB-KW"/>
</dbReference>
<dbReference type="EC" id="2.4.-.-" evidence="4"/>
<feature type="domain" description="Glycosyltransferase 2-like" evidence="3">
    <location>
        <begin position="5"/>
        <end position="120"/>
    </location>
</feature>
<protein>
    <submittedName>
        <fullName evidence="4">Glycosyltransferase EpsJ</fullName>
        <ecNumber evidence="4">2.4.-.-</ecNumber>
    </submittedName>
</protein>